<sequence length="286" mass="29156">MKVVVFLFLILTCACGSIARNENINGKQNFRRSKRQIGPLGGASCVGQAIINGQVTYSFNAPGGLFPSGTLASGFCNPGFFLAGTPEAICQNGQWNPPTLGPCNPANVPGIGPPLGVQQPGGAVCGTIPVPINGQIEYSTRTINLAQYLPGTEAVLYCNVGGVSGSDLTQCQNGVWNPPLGSCVGTIVGGTFNGGIGHGISGVGVGGAQCLGGPLTPLNGQLRYSTGSIIGPWPPGAVAMLICSPGYFPAGTIESICINGQFNPLGECILGGRNIGGGFIERPFWF</sequence>
<evidence type="ECO:0000313" key="1">
    <source>
        <dbReference type="Proteomes" id="UP000887580"/>
    </source>
</evidence>
<dbReference type="Proteomes" id="UP000887580">
    <property type="component" value="Unplaced"/>
</dbReference>
<accession>A0AC35EWR8</accession>
<evidence type="ECO:0000313" key="2">
    <source>
        <dbReference type="WBParaSite" id="PS1159_v2.g1145.t1"/>
    </source>
</evidence>
<organism evidence="1 2">
    <name type="scientific">Panagrolaimus sp. PS1159</name>
    <dbReference type="NCBI Taxonomy" id="55785"/>
    <lineage>
        <taxon>Eukaryota</taxon>
        <taxon>Metazoa</taxon>
        <taxon>Ecdysozoa</taxon>
        <taxon>Nematoda</taxon>
        <taxon>Chromadorea</taxon>
        <taxon>Rhabditida</taxon>
        <taxon>Tylenchina</taxon>
        <taxon>Panagrolaimomorpha</taxon>
        <taxon>Panagrolaimoidea</taxon>
        <taxon>Panagrolaimidae</taxon>
        <taxon>Panagrolaimus</taxon>
    </lineage>
</organism>
<protein>
    <submittedName>
        <fullName evidence="2">Sushi domain-containing protein</fullName>
    </submittedName>
</protein>
<proteinExistence type="predicted"/>
<reference evidence="2" key="1">
    <citation type="submission" date="2022-11" db="UniProtKB">
        <authorList>
            <consortium name="WormBaseParasite"/>
        </authorList>
    </citation>
    <scope>IDENTIFICATION</scope>
</reference>
<dbReference type="WBParaSite" id="PS1159_v2.g1145.t1">
    <property type="protein sequence ID" value="PS1159_v2.g1145.t1"/>
    <property type="gene ID" value="PS1159_v2.g1145"/>
</dbReference>
<name>A0AC35EWR8_9BILA</name>